<dbReference type="InterPro" id="IPR028565">
    <property type="entry name" value="MHD"/>
</dbReference>
<dbReference type="Pfam" id="PF00928">
    <property type="entry name" value="Adap_comp_sub"/>
    <property type="match status" value="1"/>
</dbReference>
<comment type="similarity">
    <text evidence="5">Belongs to the adaptor complexes medium subunit family.</text>
</comment>
<dbReference type="VEuPathDB" id="PiroplasmaDB:TA02910"/>
<dbReference type="AlphaFoldDB" id="A0A3B0MUN7"/>
<comment type="subcellular location">
    <subcellularLocation>
        <location evidence="1">Endomembrane system</location>
    </subcellularLocation>
</comment>
<dbReference type="GO" id="GO:0012505">
    <property type="term" value="C:endomembrane system"/>
    <property type="evidence" value="ECO:0007669"/>
    <property type="project" value="UniProtKB-SubCell"/>
</dbReference>
<keyword evidence="4" id="KW-0472">Membrane</keyword>
<accession>A0A3B0MUN7</accession>
<dbReference type="EMBL" id="UIVS01000001">
    <property type="protein sequence ID" value="SVP89943.1"/>
    <property type="molecule type" value="Genomic_DNA"/>
</dbReference>
<evidence type="ECO:0000259" key="6">
    <source>
        <dbReference type="PROSITE" id="PS51072"/>
    </source>
</evidence>
<protein>
    <submittedName>
        <fullName evidence="7">Adaptor protein, putative</fullName>
    </submittedName>
</protein>
<dbReference type="PRINTS" id="PR00314">
    <property type="entry name" value="CLATHRINADPT"/>
</dbReference>
<dbReference type="InterPro" id="IPR011012">
    <property type="entry name" value="Longin-like_dom_sf"/>
</dbReference>
<evidence type="ECO:0000256" key="5">
    <source>
        <dbReference type="PIRNR" id="PIRNR005992"/>
    </source>
</evidence>
<dbReference type="SUPFAM" id="SSF49447">
    <property type="entry name" value="Second domain of Mu2 adaptin subunit (ap50) of ap2 adaptor"/>
    <property type="match status" value="1"/>
</dbReference>
<dbReference type="SUPFAM" id="SSF64356">
    <property type="entry name" value="SNARE-like"/>
    <property type="match status" value="1"/>
</dbReference>
<reference evidence="7" key="1">
    <citation type="submission" date="2018-07" db="EMBL/GenBank/DDBJ databases">
        <authorList>
            <person name="Quirk P.G."/>
            <person name="Krulwich T.A."/>
        </authorList>
    </citation>
    <scope>NUCLEOTIDE SEQUENCE</scope>
    <source>
        <strain evidence="7">Anand</strain>
    </source>
</reference>
<dbReference type="PROSITE" id="PS51072">
    <property type="entry name" value="MHD"/>
    <property type="match status" value="1"/>
</dbReference>
<dbReference type="GO" id="GO:0006886">
    <property type="term" value="P:intracellular protein transport"/>
    <property type="evidence" value="ECO:0007669"/>
    <property type="project" value="UniProtKB-UniRule"/>
</dbReference>
<dbReference type="InterPro" id="IPR001392">
    <property type="entry name" value="Clathrin_mu"/>
</dbReference>
<name>A0A3B0MUN7_THEAN</name>
<dbReference type="Gene3D" id="2.60.40.1170">
    <property type="entry name" value="Mu homology domain, subdomain B"/>
    <property type="match status" value="2"/>
</dbReference>
<evidence type="ECO:0000256" key="1">
    <source>
        <dbReference type="ARBA" id="ARBA00004308"/>
    </source>
</evidence>
<evidence type="ECO:0000313" key="8">
    <source>
        <dbReference type="EMBL" id="SVP89943.1"/>
    </source>
</evidence>
<dbReference type="GO" id="GO:0016192">
    <property type="term" value="P:vesicle-mediated transport"/>
    <property type="evidence" value="ECO:0007669"/>
    <property type="project" value="InterPro"/>
</dbReference>
<dbReference type="InterPro" id="IPR050431">
    <property type="entry name" value="Adaptor_comp_med_subunit"/>
</dbReference>
<dbReference type="FunFam" id="3.30.450.60:FF:000002">
    <property type="entry name" value="AP-2 complex subunit mu, putative"/>
    <property type="match status" value="1"/>
</dbReference>
<dbReference type="GO" id="GO:0030131">
    <property type="term" value="C:clathrin adaptor complex"/>
    <property type="evidence" value="ECO:0007669"/>
    <property type="project" value="UniProtKB-UniRule"/>
</dbReference>
<organism evidence="7">
    <name type="scientific">Theileria annulata</name>
    <dbReference type="NCBI Taxonomy" id="5874"/>
    <lineage>
        <taxon>Eukaryota</taxon>
        <taxon>Sar</taxon>
        <taxon>Alveolata</taxon>
        <taxon>Apicomplexa</taxon>
        <taxon>Aconoidasida</taxon>
        <taxon>Piroplasmida</taxon>
        <taxon>Theileriidae</taxon>
        <taxon>Theileria</taxon>
    </lineage>
</organism>
<dbReference type="InterPro" id="IPR036168">
    <property type="entry name" value="AP2_Mu_C_sf"/>
</dbReference>
<dbReference type="PIRSF" id="PIRSF005992">
    <property type="entry name" value="Clathrin_mu"/>
    <property type="match status" value="1"/>
</dbReference>
<evidence type="ECO:0000313" key="7">
    <source>
        <dbReference type="EMBL" id="SVP88795.1"/>
    </source>
</evidence>
<proteinExistence type="inferred from homology"/>
<keyword evidence="3 5" id="KW-0653">Protein transport</keyword>
<sequence length="493" mass="55552">MISCIFIATSTGKVLLIRLYRGDVTKEDALIFCRNVLSNSRNTYAPMYRYEKFNFFRVNVEGINLVALTRLNGNSFLILHTLKELKKLLLSFLSGVVTEENIVENSFLLYELFDEVIDGGYTQNLEPLVLMDVMATKAAIKGSMIDPIKYANYWLGFLPRFGVSSETFLFEHLLPFEGRLNDSDECLEYCQQVVSLMATSVIPPWRKLNTVSGRNSITVELTENLSVLYNHNSELISYEVTGSIVVNSMLIGTPLVHLRMNDDFSHNLSNNLNSSSSYQTNKGSSQFHLPVAAKQTVRLDDYKFHQCVNLESIKSNKTITFVPPEGMFVLLCYRSTTSATIPFILRPKVKLIDTLHINYSISLSPTFSKAIIAQKVCVKIPIPRTTKEIVSGTISTGTTMDVNLSQHFVTWNFRKLQGETTFLLTFTASLTTDRFSNTLQSLPSISLGFHLPWFSSSGLFFSSLHFSNTKGKVAKNINYVTKGGSYLHRLKLI</sequence>
<dbReference type="EMBL" id="UIVT01000001">
    <property type="protein sequence ID" value="SVP88795.1"/>
    <property type="molecule type" value="Genomic_DNA"/>
</dbReference>
<gene>
    <name evidence="7" type="ORF">TAT_000064800</name>
    <name evidence="8" type="ORF">TAV_000064500</name>
</gene>
<feature type="domain" description="MHD" evidence="6">
    <location>
        <begin position="214"/>
        <end position="489"/>
    </location>
</feature>
<keyword evidence="2 5" id="KW-0813">Transport</keyword>
<evidence type="ECO:0000256" key="4">
    <source>
        <dbReference type="ARBA" id="ARBA00023136"/>
    </source>
</evidence>
<evidence type="ECO:0000256" key="2">
    <source>
        <dbReference type="ARBA" id="ARBA00022448"/>
    </source>
</evidence>
<evidence type="ECO:0000256" key="3">
    <source>
        <dbReference type="ARBA" id="ARBA00022927"/>
    </source>
</evidence>
<dbReference type="PANTHER" id="PTHR10529">
    <property type="entry name" value="AP COMPLEX SUBUNIT MU"/>
    <property type="match status" value="1"/>
</dbReference>
<dbReference type="Gene3D" id="3.30.450.60">
    <property type="match status" value="1"/>
</dbReference>